<comment type="caution">
    <text evidence="2">The sequence shown here is derived from an EMBL/GenBank/DDBJ whole genome shotgun (WGS) entry which is preliminary data.</text>
</comment>
<name>A0A3L8E2X3_OOCBI</name>
<dbReference type="Proteomes" id="UP000279307">
    <property type="component" value="Chromosome 1"/>
</dbReference>
<gene>
    <name evidence="2" type="ORF">DMN91_000600</name>
</gene>
<feature type="compositionally biased region" description="Polar residues" evidence="1">
    <location>
        <begin position="1"/>
        <end position="17"/>
    </location>
</feature>
<proteinExistence type="predicted"/>
<accession>A0A3L8E2X3</accession>
<feature type="region of interest" description="Disordered" evidence="1">
    <location>
        <begin position="1"/>
        <end position="24"/>
    </location>
</feature>
<evidence type="ECO:0000313" key="2">
    <source>
        <dbReference type="EMBL" id="RLU26803.1"/>
    </source>
</evidence>
<protein>
    <submittedName>
        <fullName evidence="2">Uncharacterized protein</fullName>
    </submittedName>
</protein>
<organism evidence="2">
    <name type="scientific">Ooceraea biroi</name>
    <name type="common">Clonal raider ant</name>
    <name type="synonym">Cerapachys biroi</name>
    <dbReference type="NCBI Taxonomy" id="2015173"/>
    <lineage>
        <taxon>Eukaryota</taxon>
        <taxon>Metazoa</taxon>
        <taxon>Ecdysozoa</taxon>
        <taxon>Arthropoda</taxon>
        <taxon>Hexapoda</taxon>
        <taxon>Insecta</taxon>
        <taxon>Pterygota</taxon>
        <taxon>Neoptera</taxon>
        <taxon>Endopterygota</taxon>
        <taxon>Hymenoptera</taxon>
        <taxon>Apocrita</taxon>
        <taxon>Aculeata</taxon>
        <taxon>Formicoidea</taxon>
        <taxon>Formicidae</taxon>
        <taxon>Dorylinae</taxon>
        <taxon>Ooceraea</taxon>
    </lineage>
</organism>
<dbReference type="AlphaFoldDB" id="A0A3L8E2X3"/>
<reference evidence="2" key="2">
    <citation type="submission" date="2018-07" db="EMBL/GenBank/DDBJ databases">
        <authorList>
            <person name="Mckenzie S.K."/>
            <person name="Kronauer D.J.C."/>
        </authorList>
    </citation>
    <scope>NUCLEOTIDE SEQUENCE</scope>
    <source>
        <strain evidence="2">Clonal line C1</strain>
    </source>
</reference>
<dbReference type="EMBL" id="QOIP01000001">
    <property type="protein sequence ID" value="RLU26803.1"/>
    <property type="molecule type" value="Genomic_DNA"/>
</dbReference>
<evidence type="ECO:0000256" key="1">
    <source>
        <dbReference type="SAM" id="MobiDB-lite"/>
    </source>
</evidence>
<reference evidence="2" key="1">
    <citation type="journal article" date="2018" name="Genome Res.">
        <title>The genomic architecture and molecular evolution of ant odorant receptors.</title>
        <authorList>
            <person name="McKenzie S.K."/>
            <person name="Kronauer D.J.C."/>
        </authorList>
    </citation>
    <scope>NUCLEOTIDE SEQUENCE [LARGE SCALE GENOMIC DNA]</scope>
    <source>
        <strain evidence="2">Clonal line C1</strain>
    </source>
</reference>
<sequence length="81" mass="8594">MVSTVNLTKRTTNNMPNTPAVADPKVINPPQIRCAVDSAILLSDASSSKLYMDMVSSGMTWPVIPRAMVLSKAGFSAGNII</sequence>